<evidence type="ECO:0000313" key="2">
    <source>
        <dbReference type="WBParaSite" id="RSKR_0000264500.1"/>
    </source>
</evidence>
<dbReference type="Proteomes" id="UP000095286">
    <property type="component" value="Unplaced"/>
</dbReference>
<name>A0AC35TP71_9BILA</name>
<evidence type="ECO:0000313" key="1">
    <source>
        <dbReference type="Proteomes" id="UP000095286"/>
    </source>
</evidence>
<dbReference type="WBParaSite" id="RSKR_0000264500.1">
    <property type="protein sequence ID" value="RSKR_0000264500.1"/>
    <property type="gene ID" value="RSKR_0000264500"/>
</dbReference>
<proteinExistence type="predicted"/>
<accession>A0AC35TP71</accession>
<organism evidence="1 2">
    <name type="scientific">Rhabditophanes sp. KR3021</name>
    <dbReference type="NCBI Taxonomy" id="114890"/>
    <lineage>
        <taxon>Eukaryota</taxon>
        <taxon>Metazoa</taxon>
        <taxon>Ecdysozoa</taxon>
        <taxon>Nematoda</taxon>
        <taxon>Chromadorea</taxon>
        <taxon>Rhabditida</taxon>
        <taxon>Tylenchina</taxon>
        <taxon>Panagrolaimomorpha</taxon>
        <taxon>Strongyloidoidea</taxon>
        <taxon>Alloionematidae</taxon>
        <taxon>Rhabditophanes</taxon>
    </lineage>
</organism>
<protein>
    <submittedName>
        <fullName evidence="2">TMV resistance protein N-like</fullName>
    </submittedName>
</protein>
<reference evidence="2" key="1">
    <citation type="submission" date="2016-11" db="UniProtKB">
        <authorList>
            <consortium name="WormBaseParasite"/>
        </authorList>
    </citation>
    <scope>IDENTIFICATION</scope>
    <source>
        <strain evidence="2">KR3021</strain>
    </source>
</reference>
<sequence length="134" mass="14994">MLIQNGRLLTYLIDIAQESLLPIPVPPQDETAVTQTKNWLIKIVEEIQTIPAGVELMNLNETPDEKPSHSIIIPDDEEPERIDGNKIKPSVLEDANQESIVGPMNKVGSDEEEEVHDSLDDYMKPDEACFIECA</sequence>